<name>A0A919IUL3_9ACTN</name>
<gene>
    <name evidence="1" type="ORF">Acy02nite_91870</name>
</gene>
<protein>
    <submittedName>
        <fullName evidence="1">Uncharacterized protein</fullName>
    </submittedName>
</protein>
<dbReference type="Proteomes" id="UP000619479">
    <property type="component" value="Unassembled WGS sequence"/>
</dbReference>
<accession>A0A919IUL3</accession>
<evidence type="ECO:0000313" key="1">
    <source>
        <dbReference type="EMBL" id="GID71306.1"/>
    </source>
</evidence>
<keyword evidence="2" id="KW-1185">Reference proteome</keyword>
<evidence type="ECO:0000313" key="2">
    <source>
        <dbReference type="Proteomes" id="UP000619479"/>
    </source>
</evidence>
<dbReference type="AlphaFoldDB" id="A0A919IUL3"/>
<organism evidence="1 2">
    <name type="scientific">Actinoplanes cyaneus</name>
    <dbReference type="NCBI Taxonomy" id="52696"/>
    <lineage>
        <taxon>Bacteria</taxon>
        <taxon>Bacillati</taxon>
        <taxon>Actinomycetota</taxon>
        <taxon>Actinomycetes</taxon>
        <taxon>Micromonosporales</taxon>
        <taxon>Micromonosporaceae</taxon>
        <taxon>Actinoplanes</taxon>
    </lineage>
</organism>
<proteinExistence type="predicted"/>
<sequence>MGWAALAGFCVFGAAAGLAIARFTGIPGWFTTPVGSVTAFTAVLAADRGRWANMHTIYTWTDNLVEVERIATVLQRAGVNVLVVANVADRPALDYRNGDRRLVGRAFRDAGLPPPS</sequence>
<reference evidence="1" key="1">
    <citation type="submission" date="2021-01" db="EMBL/GenBank/DDBJ databases">
        <title>Whole genome shotgun sequence of Actinoplanes cyaneus NBRC 14990.</title>
        <authorList>
            <person name="Komaki H."/>
            <person name="Tamura T."/>
        </authorList>
    </citation>
    <scope>NUCLEOTIDE SEQUENCE</scope>
    <source>
        <strain evidence="1">NBRC 14990</strain>
    </source>
</reference>
<dbReference type="RefSeq" id="WP_344820663.1">
    <property type="nucleotide sequence ID" value="NZ_BAAAUC010000138.1"/>
</dbReference>
<dbReference type="EMBL" id="BOMH01000124">
    <property type="protein sequence ID" value="GID71306.1"/>
    <property type="molecule type" value="Genomic_DNA"/>
</dbReference>
<comment type="caution">
    <text evidence="1">The sequence shown here is derived from an EMBL/GenBank/DDBJ whole genome shotgun (WGS) entry which is preliminary data.</text>
</comment>